<dbReference type="Proteomes" id="UP000235388">
    <property type="component" value="Unassembled WGS sequence"/>
</dbReference>
<dbReference type="Proteomes" id="UP000235392">
    <property type="component" value="Unassembled WGS sequence"/>
</dbReference>
<dbReference type="EMBL" id="PGCJ01000011">
    <property type="protein sequence ID" value="PLW57389.1"/>
    <property type="molecule type" value="Genomic_DNA"/>
</dbReference>
<accession>A0A2N5TB82</accession>
<evidence type="ECO:0000313" key="4">
    <source>
        <dbReference type="Proteomes" id="UP000235392"/>
    </source>
</evidence>
<evidence type="ECO:0000313" key="2">
    <source>
        <dbReference type="EMBL" id="PLW57389.1"/>
    </source>
</evidence>
<reference evidence="3 4" key="1">
    <citation type="submission" date="2017-11" db="EMBL/GenBank/DDBJ databases">
        <title>De novo assembly and phasing of dikaryotic genomes from two isolates of Puccinia coronata f. sp. avenae, the causal agent of oat crown rust.</title>
        <authorList>
            <person name="Miller M.E."/>
            <person name="Zhang Y."/>
            <person name="Omidvar V."/>
            <person name="Sperschneider J."/>
            <person name="Schwessinger B."/>
            <person name="Raley C."/>
            <person name="Palmer J.M."/>
            <person name="Garnica D."/>
            <person name="Upadhyaya N."/>
            <person name="Rathjen J."/>
            <person name="Taylor J.M."/>
            <person name="Park R.F."/>
            <person name="Dodds P.N."/>
            <person name="Hirsch C.D."/>
            <person name="Kianian S.F."/>
            <person name="Figueroa M."/>
        </authorList>
    </citation>
    <scope>NUCLEOTIDE SEQUENCE [LARGE SCALE GENOMIC DNA]</scope>
    <source>
        <strain evidence="2">12NC29</strain>
        <strain evidence="1">12SD80</strain>
    </source>
</reference>
<gene>
    <name evidence="2" type="ORF">PCANC_01773</name>
    <name evidence="1" type="ORF">PCASD_12837</name>
</gene>
<keyword evidence="3" id="KW-1185">Reference proteome</keyword>
<protein>
    <submittedName>
        <fullName evidence="1">Uncharacterized protein</fullName>
    </submittedName>
</protein>
<sequence length="345" mass="39401">MLQVAIDWQENNRVVMGLVWMNGKENLRLVPYKIPPTPGSDMGSYLTDALKWPASHVIEADRPKSNGDKRQGIGLRGRFIKDARDLKMTSLRSDSTEEVKKITIKEVSLMKNALYFLLNRVTPSDGNNDDILPWIQTIQEAMEFDHPDPRDAELESVVQYGLLSLQSRYSTRDLKNQSAIKRYRAVSSKVDELSEFLSARWERSQTSNLNLALPWISEMFNPHAGLSTEMRNFARFKELIEYDPILTEFLKVFKSGDSENMLKRLVELADLTAIEARLSGETKTAVVAFLYHIAQGATKLKIPAHISSQARGILTNLYHANRSGQRFVSTQLYYLIEAFVLKRSW</sequence>
<dbReference type="AlphaFoldDB" id="A0A2N5TB82"/>
<comment type="caution">
    <text evidence="1">The sequence shown here is derived from an EMBL/GenBank/DDBJ whole genome shotgun (WGS) entry which is preliminary data.</text>
</comment>
<organism evidence="1 4">
    <name type="scientific">Puccinia coronata f. sp. avenae</name>
    <dbReference type="NCBI Taxonomy" id="200324"/>
    <lineage>
        <taxon>Eukaryota</taxon>
        <taxon>Fungi</taxon>
        <taxon>Dikarya</taxon>
        <taxon>Basidiomycota</taxon>
        <taxon>Pucciniomycotina</taxon>
        <taxon>Pucciniomycetes</taxon>
        <taxon>Pucciniales</taxon>
        <taxon>Pucciniaceae</taxon>
        <taxon>Puccinia</taxon>
    </lineage>
</organism>
<name>A0A2N5TB82_9BASI</name>
<proteinExistence type="predicted"/>
<evidence type="ECO:0000313" key="1">
    <source>
        <dbReference type="EMBL" id="PLW22678.1"/>
    </source>
</evidence>
<dbReference type="EMBL" id="PGCI01000656">
    <property type="protein sequence ID" value="PLW22678.1"/>
    <property type="molecule type" value="Genomic_DNA"/>
</dbReference>
<evidence type="ECO:0000313" key="3">
    <source>
        <dbReference type="Proteomes" id="UP000235388"/>
    </source>
</evidence>